<dbReference type="UniPathway" id="UPA00053">
    <property type="reaction ID" value="UER00089"/>
</dbReference>
<protein>
    <recommendedName>
        <fullName evidence="9">3-phosphoshikimate 1-carboxyvinyltransferase</fullName>
        <ecNumber evidence="9">2.5.1.19</ecNumber>
    </recommendedName>
    <alternativeName>
        <fullName evidence="9">5-enolpyruvylshikimate-3-phosphate synthase</fullName>
        <shortName evidence="9">EPSP synthase</shortName>
        <shortName evidence="9">EPSPS</shortName>
    </alternativeName>
</protein>
<keyword evidence="6 9" id="KW-0808">Transferase</keyword>
<dbReference type="HAMAP" id="MF_00210">
    <property type="entry name" value="EPSP_synth"/>
    <property type="match status" value="1"/>
</dbReference>
<feature type="binding site" evidence="9">
    <location>
        <position position="169"/>
    </location>
    <ligand>
        <name>phosphoenolpyruvate</name>
        <dbReference type="ChEBI" id="CHEBI:58702"/>
    </ligand>
</feature>
<organism evidence="11 12">
    <name type="scientific">Alkalicoccus urumqiensis</name>
    <name type="common">Bacillus urumqiensis</name>
    <dbReference type="NCBI Taxonomy" id="1548213"/>
    <lineage>
        <taxon>Bacteria</taxon>
        <taxon>Bacillati</taxon>
        <taxon>Bacillota</taxon>
        <taxon>Bacilli</taxon>
        <taxon>Bacillales</taxon>
        <taxon>Bacillaceae</taxon>
        <taxon>Alkalicoccus</taxon>
    </lineage>
</organism>
<comment type="subunit">
    <text evidence="9">Monomer.</text>
</comment>
<evidence type="ECO:0000256" key="3">
    <source>
        <dbReference type="ARBA" id="ARBA00009948"/>
    </source>
</evidence>
<proteinExistence type="inferred from homology"/>
<dbReference type="InterPro" id="IPR036968">
    <property type="entry name" value="Enolpyruvate_Tfrase_sf"/>
</dbReference>
<keyword evidence="12" id="KW-1185">Reference proteome</keyword>
<comment type="pathway">
    <text evidence="2 9">Metabolic intermediate biosynthesis; chorismate biosynthesis; chorismate from D-erythrose 4-phosphate and phosphoenolpyruvate: step 6/7.</text>
</comment>
<dbReference type="InterPro" id="IPR013792">
    <property type="entry name" value="RNA3'P_cycl/enolpyr_Trfase_a/b"/>
</dbReference>
<dbReference type="InterPro" id="IPR023193">
    <property type="entry name" value="EPSP_synthase_CS"/>
</dbReference>
<comment type="catalytic activity">
    <reaction evidence="8">
        <text>3-phosphoshikimate + phosphoenolpyruvate = 5-O-(1-carboxyvinyl)-3-phosphoshikimate + phosphate</text>
        <dbReference type="Rhea" id="RHEA:21256"/>
        <dbReference type="ChEBI" id="CHEBI:43474"/>
        <dbReference type="ChEBI" id="CHEBI:57701"/>
        <dbReference type="ChEBI" id="CHEBI:58702"/>
        <dbReference type="ChEBI" id="CHEBI:145989"/>
        <dbReference type="EC" id="2.5.1.19"/>
    </reaction>
    <physiologicalReaction direction="left-to-right" evidence="8">
        <dbReference type="Rhea" id="RHEA:21257"/>
    </physiologicalReaction>
</comment>
<feature type="binding site" evidence="9">
    <location>
        <position position="346"/>
    </location>
    <ligand>
        <name>phosphoenolpyruvate</name>
        <dbReference type="ChEBI" id="CHEBI:58702"/>
    </ligand>
</feature>
<evidence type="ECO:0000313" key="12">
    <source>
        <dbReference type="Proteomes" id="UP000243650"/>
    </source>
</evidence>
<dbReference type="GO" id="GO:0009423">
    <property type="term" value="P:chorismate biosynthetic process"/>
    <property type="evidence" value="ECO:0007669"/>
    <property type="project" value="UniProtKB-UniRule"/>
</dbReference>
<dbReference type="GO" id="GO:0003866">
    <property type="term" value="F:3-phosphoshikimate 1-carboxyvinyltransferase activity"/>
    <property type="evidence" value="ECO:0007669"/>
    <property type="project" value="UniProtKB-UniRule"/>
</dbReference>
<dbReference type="InterPro" id="IPR001986">
    <property type="entry name" value="Enolpyruvate_Tfrase_dom"/>
</dbReference>
<comment type="caution">
    <text evidence="9">Lacks conserved residue(s) required for the propagation of feature annotation.</text>
</comment>
<dbReference type="InterPro" id="IPR006264">
    <property type="entry name" value="EPSP_synthase"/>
</dbReference>
<dbReference type="GO" id="GO:0009073">
    <property type="term" value="P:aromatic amino acid family biosynthetic process"/>
    <property type="evidence" value="ECO:0007669"/>
    <property type="project" value="UniProtKB-KW"/>
</dbReference>
<feature type="binding site" evidence="9">
    <location>
        <position position="22"/>
    </location>
    <ligand>
        <name>phosphoenolpyruvate</name>
        <dbReference type="ChEBI" id="CHEBI:58702"/>
    </ligand>
</feature>
<evidence type="ECO:0000256" key="8">
    <source>
        <dbReference type="ARBA" id="ARBA00044633"/>
    </source>
</evidence>
<feature type="active site" description="Proton acceptor" evidence="9">
    <location>
        <position position="315"/>
    </location>
</feature>
<feature type="binding site" evidence="9">
    <location>
        <position position="27"/>
    </location>
    <ligand>
        <name>3-phosphoshikimate</name>
        <dbReference type="ChEBI" id="CHEBI:145989"/>
    </ligand>
</feature>
<dbReference type="GO" id="GO:0008652">
    <property type="term" value="P:amino acid biosynthetic process"/>
    <property type="evidence" value="ECO:0007669"/>
    <property type="project" value="UniProtKB-KW"/>
</dbReference>
<dbReference type="Gene3D" id="3.65.10.10">
    <property type="entry name" value="Enolpyruvate transferase domain"/>
    <property type="match status" value="2"/>
</dbReference>
<dbReference type="SUPFAM" id="SSF55205">
    <property type="entry name" value="EPT/RTPC-like"/>
    <property type="match status" value="1"/>
</dbReference>
<dbReference type="FunFam" id="3.65.10.10:FF:000006">
    <property type="entry name" value="3-phosphoshikimate 1-carboxyvinyltransferase"/>
    <property type="match status" value="1"/>
</dbReference>
<dbReference type="PANTHER" id="PTHR21090">
    <property type="entry name" value="AROM/DEHYDROQUINATE SYNTHASE"/>
    <property type="match status" value="1"/>
</dbReference>
<dbReference type="Proteomes" id="UP000243650">
    <property type="component" value="Unassembled WGS sequence"/>
</dbReference>
<dbReference type="RefSeq" id="WP_105957858.1">
    <property type="nucleotide sequence ID" value="NZ_PVNS01000002.1"/>
</dbReference>
<feature type="binding site" evidence="9">
    <location>
        <position position="169"/>
    </location>
    <ligand>
        <name>3-phosphoshikimate</name>
        <dbReference type="ChEBI" id="CHEBI:145989"/>
    </ligand>
</feature>
<name>A0A2P6MKK9_ALKUR</name>
<reference evidence="11 12" key="1">
    <citation type="submission" date="2018-03" db="EMBL/GenBank/DDBJ databases">
        <title>Bacillus urumqiensis sp. nov., a moderately haloalkaliphilic bacterium isolated from a salt lake.</title>
        <authorList>
            <person name="Zhao B."/>
            <person name="Liao Z."/>
        </authorList>
    </citation>
    <scope>NUCLEOTIDE SEQUENCE [LARGE SCALE GENOMIC DNA]</scope>
    <source>
        <strain evidence="11 12">BZ-SZ-XJ18</strain>
    </source>
</reference>
<sequence>MQKNVQPASGPFKGEVVVPGDKSISHRAVLFASIAEGESVIRGFLRGQDCLSTMHCMRLLGVEIEDSGQEIRVKGNGKYGLTEPRELLDVGNSGTTIRLLSGILAGQPFSSVLAGDQSIARRPMRRVTGPLKMMNAQIDGREYGNYTPISIRGGGLQAIHYLSPVASAQVKSAILLAGLYAEGKTTVSEPFKSRDHTERMLETFGVSVENGPDYAVVEGGSTLKGTNVDVPGDISSAAFMFTAAAIIKDSDILVKNVGINPTRAGILDVMTRMGVNWTMEREYHLGGEPVADIRVRYAPLKGCTIDGADIPRLIDEIPAIALLATQAEGTTIIKDAQELKVKETNRIDTVVNQLNALGADCRATEDGMIIEGPVTLTGGRADSFHDHRIGMTMALAAAASTAPVLVNGTEAIDVSYPGFFDDLTSLEPS</sequence>
<keyword evidence="7 9" id="KW-0057">Aromatic amino acid biosynthesis</keyword>
<feature type="binding site" evidence="9">
    <location>
        <position position="388"/>
    </location>
    <ligand>
        <name>phosphoenolpyruvate</name>
        <dbReference type="ChEBI" id="CHEBI:58702"/>
    </ligand>
</feature>
<evidence type="ECO:0000259" key="10">
    <source>
        <dbReference type="Pfam" id="PF00275"/>
    </source>
</evidence>
<feature type="binding site" evidence="9">
    <location>
        <position position="122"/>
    </location>
    <ligand>
        <name>phosphoenolpyruvate</name>
        <dbReference type="ChEBI" id="CHEBI:58702"/>
    </ligand>
</feature>
<comment type="caution">
    <text evidence="11">The sequence shown here is derived from an EMBL/GenBank/DDBJ whole genome shotgun (WGS) entry which is preliminary data.</text>
</comment>
<comment type="subcellular location">
    <subcellularLocation>
        <location evidence="9">Cytoplasm</location>
    </subcellularLocation>
</comment>
<evidence type="ECO:0000256" key="2">
    <source>
        <dbReference type="ARBA" id="ARBA00004811"/>
    </source>
</evidence>
<dbReference type="PIRSF" id="PIRSF000505">
    <property type="entry name" value="EPSPS"/>
    <property type="match status" value="1"/>
</dbReference>
<feature type="binding site" evidence="9">
    <location>
        <position position="167"/>
    </location>
    <ligand>
        <name>3-phosphoshikimate</name>
        <dbReference type="ChEBI" id="CHEBI:145989"/>
    </ligand>
</feature>
<dbReference type="PANTHER" id="PTHR21090:SF5">
    <property type="entry name" value="PENTAFUNCTIONAL AROM POLYPEPTIDE"/>
    <property type="match status" value="1"/>
</dbReference>
<evidence type="ECO:0000313" key="11">
    <source>
        <dbReference type="EMBL" id="PRO66822.1"/>
    </source>
</evidence>
<accession>A0A2P6MKK9</accession>
<dbReference type="CDD" id="cd01556">
    <property type="entry name" value="EPSP_synthase"/>
    <property type="match status" value="1"/>
</dbReference>
<keyword evidence="4 9" id="KW-0963">Cytoplasm</keyword>
<evidence type="ECO:0000256" key="5">
    <source>
        <dbReference type="ARBA" id="ARBA00022605"/>
    </source>
</evidence>
<feature type="binding site" evidence="9">
    <location>
        <position position="315"/>
    </location>
    <ligand>
        <name>3-phosphoshikimate</name>
        <dbReference type="ChEBI" id="CHEBI:145989"/>
    </ligand>
</feature>
<evidence type="ECO:0000256" key="6">
    <source>
        <dbReference type="ARBA" id="ARBA00022679"/>
    </source>
</evidence>
<evidence type="ECO:0000256" key="4">
    <source>
        <dbReference type="ARBA" id="ARBA00022490"/>
    </source>
</evidence>
<feature type="binding site" evidence="9">
    <location>
        <position position="23"/>
    </location>
    <ligand>
        <name>3-phosphoshikimate</name>
        <dbReference type="ChEBI" id="CHEBI:145989"/>
    </ligand>
</feature>
<comment type="function">
    <text evidence="1 9">Catalyzes the transfer of the enolpyruvyl moiety of phosphoenolpyruvate (PEP) to the 5-hydroxyl of shikimate-3-phosphate (S3P) to produce enolpyruvyl shikimate-3-phosphate and inorganic phosphate.</text>
</comment>
<dbReference type="PROSITE" id="PS00885">
    <property type="entry name" value="EPSP_SYNTHASE_2"/>
    <property type="match status" value="1"/>
</dbReference>
<dbReference type="EC" id="2.5.1.19" evidence="9"/>
<dbReference type="PROSITE" id="PS00104">
    <property type="entry name" value="EPSP_SYNTHASE_1"/>
    <property type="match status" value="1"/>
</dbReference>
<dbReference type="Pfam" id="PF00275">
    <property type="entry name" value="EPSP_synthase"/>
    <property type="match status" value="1"/>
</dbReference>
<dbReference type="FunFam" id="3.65.10.10:FF:000005">
    <property type="entry name" value="3-phosphoshikimate 1-carboxyvinyltransferase"/>
    <property type="match status" value="1"/>
</dbReference>
<dbReference type="AlphaFoldDB" id="A0A2P6MKK9"/>
<dbReference type="EMBL" id="PVNS01000002">
    <property type="protein sequence ID" value="PRO66822.1"/>
    <property type="molecule type" value="Genomic_DNA"/>
</dbReference>
<dbReference type="NCBIfam" id="TIGR01356">
    <property type="entry name" value="aroA"/>
    <property type="match status" value="1"/>
</dbReference>
<evidence type="ECO:0000256" key="9">
    <source>
        <dbReference type="HAMAP-Rule" id="MF_00210"/>
    </source>
</evidence>
<keyword evidence="5 9" id="KW-0028">Amino-acid biosynthesis</keyword>
<dbReference type="GO" id="GO:0005737">
    <property type="term" value="C:cytoplasm"/>
    <property type="evidence" value="ECO:0007669"/>
    <property type="project" value="UniProtKB-SubCell"/>
</dbReference>
<feature type="binding site" evidence="9">
    <location>
        <position position="94"/>
    </location>
    <ligand>
        <name>phosphoenolpyruvate</name>
        <dbReference type="ChEBI" id="CHEBI:58702"/>
    </ligand>
</feature>
<feature type="binding site" evidence="9">
    <location>
        <position position="342"/>
    </location>
    <ligand>
        <name>3-phosphoshikimate</name>
        <dbReference type="ChEBI" id="CHEBI:145989"/>
    </ligand>
</feature>
<comment type="similarity">
    <text evidence="3 9">Belongs to the EPSP synthase family.</text>
</comment>
<feature type="binding site" evidence="9">
    <location>
        <position position="22"/>
    </location>
    <ligand>
        <name>3-phosphoshikimate</name>
        <dbReference type="ChEBI" id="CHEBI:145989"/>
    </ligand>
</feature>
<dbReference type="OrthoDB" id="9809920at2"/>
<gene>
    <name evidence="9 11" type="primary">aroA</name>
    <name evidence="11" type="ORF">C6I21_02555</name>
</gene>
<evidence type="ECO:0000256" key="1">
    <source>
        <dbReference type="ARBA" id="ARBA00002174"/>
    </source>
</evidence>
<evidence type="ECO:0000256" key="7">
    <source>
        <dbReference type="ARBA" id="ARBA00023141"/>
    </source>
</evidence>
<feature type="domain" description="Enolpyruvate transferase" evidence="10">
    <location>
        <begin position="10"/>
        <end position="423"/>
    </location>
</feature>